<keyword evidence="2 7" id="KW-0813">Transport</keyword>
<evidence type="ECO:0000256" key="6">
    <source>
        <dbReference type="ARBA" id="ARBA00023136"/>
    </source>
</evidence>
<feature type="transmembrane region" description="Helical" evidence="7">
    <location>
        <begin position="183"/>
        <end position="204"/>
    </location>
</feature>
<feature type="transmembrane region" description="Helical" evidence="7">
    <location>
        <begin position="240"/>
        <end position="258"/>
    </location>
</feature>
<dbReference type="RefSeq" id="WP_138197496.1">
    <property type="nucleotide sequence ID" value="NZ_VCIW01000024.1"/>
</dbReference>
<reference evidence="9 10" key="1">
    <citation type="submission" date="2019-05" db="EMBL/GenBank/DDBJ databases">
        <authorList>
            <person name="Narsing Rao M.P."/>
            <person name="Li W.J."/>
        </authorList>
    </citation>
    <scope>NUCLEOTIDE SEQUENCE [LARGE SCALE GENOMIC DNA]</scope>
    <source>
        <strain evidence="9 10">SYSU_K30003</strain>
    </source>
</reference>
<dbReference type="Gene3D" id="1.10.3720.10">
    <property type="entry name" value="MetI-like"/>
    <property type="match status" value="1"/>
</dbReference>
<evidence type="ECO:0000256" key="2">
    <source>
        <dbReference type="ARBA" id="ARBA00022448"/>
    </source>
</evidence>
<protein>
    <submittedName>
        <fullName evidence="9">Carbohydrate ABC transporter permease</fullName>
    </submittedName>
</protein>
<evidence type="ECO:0000256" key="3">
    <source>
        <dbReference type="ARBA" id="ARBA00022475"/>
    </source>
</evidence>
<feature type="transmembrane region" description="Helical" evidence="7">
    <location>
        <begin position="135"/>
        <end position="155"/>
    </location>
</feature>
<keyword evidence="3" id="KW-1003">Cell membrane</keyword>
<accession>A0A5R9G7U8</accession>
<keyword evidence="6 7" id="KW-0472">Membrane</keyword>
<comment type="similarity">
    <text evidence="7">Belongs to the binding-protein-dependent transport system permease family.</text>
</comment>
<evidence type="ECO:0000256" key="1">
    <source>
        <dbReference type="ARBA" id="ARBA00004651"/>
    </source>
</evidence>
<sequence>MRRAMAVAKHSFTTLFVLITLVPLYSVIINSVKSSGDIISTPFRITTPTLDNFKHVFGAQNNVLQMYGNSITITGISLFFILLLAPMAGYYIARSPSRWTSVLLIFFMTGIMIPDEVTIIPLVDMFVQMKLVGKLYGMILFYIGAKLAVSIFLYMKFISTIPAELEESAVIDGAKPFRIFWQVIYPLLTPCTATLVVFVGMHIWNDFLMPLYLLQGSGARTITVGIFSAIGDYSENWGHIFAWVVAASAPILILFLMAQRFFIDGLTAGAVKG</sequence>
<dbReference type="EMBL" id="VCIW01000024">
    <property type="protein sequence ID" value="TLS49114.1"/>
    <property type="molecule type" value="Genomic_DNA"/>
</dbReference>
<dbReference type="GO" id="GO:0005886">
    <property type="term" value="C:plasma membrane"/>
    <property type="evidence" value="ECO:0007669"/>
    <property type="project" value="UniProtKB-SubCell"/>
</dbReference>
<dbReference type="Pfam" id="PF00528">
    <property type="entry name" value="BPD_transp_1"/>
    <property type="match status" value="1"/>
</dbReference>
<comment type="caution">
    <text evidence="9">The sequence shown here is derived from an EMBL/GenBank/DDBJ whole genome shotgun (WGS) entry which is preliminary data.</text>
</comment>
<keyword evidence="4 7" id="KW-0812">Transmembrane</keyword>
<dbReference type="PROSITE" id="PS50928">
    <property type="entry name" value="ABC_TM1"/>
    <property type="match status" value="1"/>
</dbReference>
<dbReference type="SUPFAM" id="SSF161098">
    <property type="entry name" value="MetI-like"/>
    <property type="match status" value="1"/>
</dbReference>
<feature type="transmembrane region" description="Helical" evidence="7">
    <location>
        <begin position="12"/>
        <end position="32"/>
    </location>
</feature>
<dbReference type="AlphaFoldDB" id="A0A5R9G7U8"/>
<name>A0A5R9G7U8_9BACL</name>
<organism evidence="9 10">
    <name type="scientific">Paenibacillus antri</name>
    <dbReference type="NCBI Taxonomy" id="2582848"/>
    <lineage>
        <taxon>Bacteria</taxon>
        <taxon>Bacillati</taxon>
        <taxon>Bacillota</taxon>
        <taxon>Bacilli</taxon>
        <taxon>Bacillales</taxon>
        <taxon>Paenibacillaceae</taxon>
        <taxon>Paenibacillus</taxon>
    </lineage>
</organism>
<keyword evidence="10" id="KW-1185">Reference proteome</keyword>
<dbReference type="OrthoDB" id="9772609at2"/>
<evidence type="ECO:0000256" key="5">
    <source>
        <dbReference type="ARBA" id="ARBA00022989"/>
    </source>
</evidence>
<evidence type="ECO:0000259" key="8">
    <source>
        <dbReference type="PROSITE" id="PS50928"/>
    </source>
</evidence>
<feature type="transmembrane region" description="Helical" evidence="7">
    <location>
        <begin position="71"/>
        <end position="93"/>
    </location>
</feature>
<dbReference type="PANTHER" id="PTHR43744:SF8">
    <property type="entry name" value="SN-GLYCEROL-3-PHOSPHATE TRANSPORT SYSTEM PERMEASE PROTEIN UGPE"/>
    <property type="match status" value="1"/>
</dbReference>
<evidence type="ECO:0000256" key="4">
    <source>
        <dbReference type="ARBA" id="ARBA00022692"/>
    </source>
</evidence>
<keyword evidence="5 7" id="KW-1133">Transmembrane helix</keyword>
<dbReference type="PANTHER" id="PTHR43744">
    <property type="entry name" value="ABC TRANSPORTER PERMEASE PROTEIN MG189-RELATED-RELATED"/>
    <property type="match status" value="1"/>
</dbReference>
<dbReference type="InterPro" id="IPR000515">
    <property type="entry name" value="MetI-like"/>
</dbReference>
<evidence type="ECO:0000313" key="10">
    <source>
        <dbReference type="Proteomes" id="UP000309676"/>
    </source>
</evidence>
<dbReference type="InterPro" id="IPR035906">
    <property type="entry name" value="MetI-like_sf"/>
</dbReference>
<feature type="transmembrane region" description="Helical" evidence="7">
    <location>
        <begin position="102"/>
        <end position="123"/>
    </location>
</feature>
<gene>
    <name evidence="9" type="ORF">FE782_27110</name>
</gene>
<evidence type="ECO:0000313" key="9">
    <source>
        <dbReference type="EMBL" id="TLS49114.1"/>
    </source>
</evidence>
<evidence type="ECO:0000256" key="7">
    <source>
        <dbReference type="RuleBase" id="RU363032"/>
    </source>
</evidence>
<dbReference type="GO" id="GO:0055085">
    <property type="term" value="P:transmembrane transport"/>
    <property type="evidence" value="ECO:0007669"/>
    <property type="project" value="InterPro"/>
</dbReference>
<proteinExistence type="inferred from homology"/>
<dbReference type="Proteomes" id="UP000309676">
    <property type="component" value="Unassembled WGS sequence"/>
</dbReference>
<comment type="subcellular location">
    <subcellularLocation>
        <location evidence="1 7">Cell membrane</location>
        <topology evidence="1 7">Multi-pass membrane protein</topology>
    </subcellularLocation>
</comment>
<feature type="domain" description="ABC transmembrane type-1" evidence="8">
    <location>
        <begin position="67"/>
        <end position="258"/>
    </location>
</feature>
<dbReference type="CDD" id="cd06261">
    <property type="entry name" value="TM_PBP2"/>
    <property type="match status" value="1"/>
</dbReference>